<gene>
    <name evidence="1" type="ORF">HMPREF0653_00671</name>
</gene>
<dbReference type="Proteomes" id="UP000016660">
    <property type="component" value="Unassembled WGS sequence"/>
</dbReference>
<protein>
    <submittedName>
        <fullName evidence="1">Outer membrane insertion signal domain protein</fullName>
    </submittedName>
</protein>
<organism evidence="1 2">
    <name type="scientific">Prevotella disiens JCM 6334 = ATCC 29426</name>
    <dbReference type="NCBI Taxonomy" id="1235811"/>
    <lineage>
        <taxon>Bacteria</taxon>
        <taxon>Pseudomonadati</taxon>
        <taxon>Bacteroidota</taxon>
        <taxon>Bacteroidia</taxon>
        <taxon>Bacteroidales</taxon>
        <taxon>Prevotellaceae</taxon>
        <taxon>Prevotella</taxon>
    </lineage>
</organism>
<accession>A0ABP2Y973</accession>
<name>A0ABP2Y973_9BACT</name>
<keyword evidence="2" id="KW-1185">Reference proteome</keyword>
<comment type="caution">
    <text evidence="1">The sequence shown here is derived from an EMBL/GenBank/DDBJ whole genome shotgun (WGS) entry which is preliminary data.</text>
</comment>
<evidence type="ECO:0000313" key="2">
    <source>
        <dbReference type="Proteomes" id="UP000016660"/>
    </source>
</evidence>
<reference evidence="1 2" key="1">
    <citation type="submission" date="2013-06" db="EMBL/GenBank/DDBJ databases">
        <authorList>
            <person name="Weinstock G."/>
            <person name="Sodergren E."/>
            <person name="Lobos E.A."/>
            <person name="Fulton L."/>
            <person name="Fulton R."/>
            <person name="Courtney L."/>
            <person name="Fronick C."/>
            <person name="O'Laughlin M."/>
            <person name="Godfrey J."/>
            <person name="Wilson R.M."/>
            <person name="Miner T."/>
            <person name="Farmer C."/>
            <person name="Delehaunty K."/>
            <person name="Cordes M."/>
            <person name="Minx P."/>
            <person name="Tomlinson C."/>
            <person name="Chen J."/>
            <person name="Wollam A."/>
            <person name="Pepin K.H."/>
            <person name="Bhonagiri V."/>
            <person name="Zhang X."/>
            <person name="Warren W."/>
            <person name="Mitreva M."/>
            <person name="Mardis E.R."/>
            <person name="Wilson R.K."/>
        </authorList>
    </citation>
    <scope>NUCLEOTIDE SEQUENCE [LARGE SCALE GENOMIC DNA]</scope>
    <source>
        <strain evidence="1 2">ATCC 29426</strain>
    </source>
</reference>
<proteinExistence type="predicted"/>
<sequence>MERKVKYAVQGQRTQYGAGIKYSFRNLTNGGRTQNGYIFETKGSILSRRMYRFLHEKI</sequence>
<dbReference type="EMBL" id="AWUY01000050">
    <property type="protein sequence ID" value="ERJ79336.1"/>
    <property type="molecule type" value="Genomic_DNA"/>
</dbReference>
<evidence type="ECO:0000313" key="1">
    <source>
        <dbReference type="EMBL" id="ERJ79336.1"/>
    </source>
</evidence>